<dbReference type="EMBL" id="UYSL01020139">
    <property type="protein sequence ID" value="VDL73008.1"/>
    <property type="molecule type" value="Genomic_DNA"/>
</dbReference>
<reference evidence="4" key="1">
    <citation type="submission" date="2017-02" db="UniProtKB">
        <authorList>
            <consortium name="WormBaseParasite"/>
        </authorList>
    </citation>
    <scope>IDENTIFICATION</scope>
</reference>
<feature type="region of interest" description="Disordered" evidence="1">
    <location>
        <begin position="219"/>
        <end position="267"/>
    </location>
</feature>
<evidence type="ECO:0000256" key="1">
    <source>
        <dbReference type="SAM" id="MobiDB-lite"/>
    </source>
</evidence>
<dbReference type="OMA" id="LEIECIP"/>
<evidence type="ECO:0000313" key="3">
    <source>
        <dbReference type="Proteomes" id="UP000271162"/>
    </source>
</evidence>
<dbReference type="Proteomes" id="UP000271162">
    <property type="component" value="Unassembled WGS sequence"/>
</dbReference>
<sequence>MSPVQDMDTPRSLRSASEPPRKKKFCDIGIVTPDRDQVLSSLIVDSHDSDLPPYVKLILEALVDTRDQLKSLKDFCTRIVDENVSLRNENSKLKELLNQKSSAPLPTVTLSPPNDEFLREHEFERLRSIVIAGAPESTASSPTDRATDDVKFVYSVLDHLNVECIPCSVYRLGRPSNMNVCRLIKVVLPTSRYQQLAVKRASRLRSFFQRGVYLRPSLTKEERQRQREERLAKRHAKNPDPLSSNAVPQPSVTHIQGNLKSIAGTES</sequence>
<keyword evidence="3" id="KW-1185">Reference proteome</keyword>
<feature type="region of interest" description="Disordered" evidence="1">
    <location>
        <begin position="1"/>
        <end position="21"/>
    </location>
</feature>
<dbReference type="STRING" id="27835.A0A0N4Y1D1"/>
<feature type="compositionally biased region" description="Polar residues" evidence="1">
    <location>
        <begin position="241"/>
        <end position="267"/>
    </location>
</feature>
<gene>
    <name evidence="2" type="ORF">NBR_LOCUS9419</name>
</gene>
<protein>
    <submittedName>
        <fullName evidence="2 4">Uncharacterized protein</fullName>
    </submittedName>
</protein>
<reference evidence="2 3" key="2">
    <citation type="submission" date="2018-11" db="EMBL/GenBank/DDBJ databases">
        <authorList>
            <consortium name="Pathogen Informatics"/>
        </authorList>
    </citation>
    <scope>NUCLEOTIDE SEQUENCE [LARGE SCALE GENOMIC DNA]</scope>
</reference>
<proteinExistence type="predicted"/>
<name>A0A0N4Y1D1_NIPBR</name>
<feature type="compositionally biased region" description="Basic and acidic residues" evidence="1">
    <location>
        <begin position="219"/>
        <end position="231"/>
    </location>
</feature>
<evidence type="ECO:0000313" key="4">
    <source>
        <dbReference type="WBParaSite" id="NBR_0000941801-mRNA-1"/>
    </source>
</evidence>
<accession>A0A0N4Y1D1</accession>
<dbReference type="WBParaSite" id="NBR_0000941801-mRNA-1">
    <property type="protein sequence ID" value="NBR_0000941801-mRNA-1"/>
    <property type="gene ID" value="NBR_0000941801"/>
</dbReference>
<evidence type="ECO:0000313" key="2">
    <source>
        <dbReference type="EMBL" id="VDL73008.1"/>
    </source>
</evidence>
<dbReference type="AlphaFoldDB" id="A0A0N4Y1D1"/>
<organism evidence="4">
    <name type="scientific">Nippostrongylus brasiliensis</name>
    <name type="common">Rat hookworm</name>
    <dbReference type="NCBI Taxonomy" id="27835"/>
    <lineage>
        <taxon>Eukaryota</taxon>
        <taxon>Metazoa</taxon>
        <taxon>Ecdysozoa</taxon>
        <taxon>Nematoda</taxon>
        <taxon>Chromadorea</taxon>
        <taxon>Rhabditida</taxon>
        <taxon>Rhabditina</taxon>
        <taxon>Rhabditomorpha</taxon>
        <taxon>Strongyloidea</taxon>
        <taxon>Heligmosomidae</taxon>
        <taxon>Nippostrongylus</taxon>
    </lineage>
</organism>